<sequence>MHGTAQRFLYRNIQVPIGYITIILGNFTISLNVFFGNK</sequence>
<feature type="transmembrane region" description="Helical" evidence="1">
    <location>
        <begin position="17"/>
        <end position="35"/>
    </location>
</feature>
<name>A0A0E9VPQ2_ANGAN</name>
<proteinExistence type="predicted"/>
<keyword evidence="1" id="KW-0472">Membrane</keyword>
<dbReference type="EMBL" id="GBXM01028525">
    <property type="protein sequence ID" value="JAH80052.1"/>
    <property type="molecule type" value="Transcribed_RNA"/>
</dbReference>
<organism evidence="2">
    <name type="scientific">Anguilla anguilla</name>
    <name type="common">European freshwater eel</name>
    <name type="synonym">Muraena anguilla</name>
    <dbReference type="NCBI Taxonomy" id="7936"/>
    <lineage>
        <taxon>Eukaryota</taxon>
        <taxon>Metazoa</taxon>
        <taxon>Chordata</taxon>
        <taxon>Craniata</taxon>
        <taxon>Vertebrata</taxon>
        <taxon>Euteleostomi</taxon>
        <taxon>Actinopterygii</taxon>
        <taxon>Neopterygii</taxon>
        <taxon>Teleostei</taxon>
        <taxon>Anguilliformes</taxon>
        <taxon>Anguillidae</taxon>
        <taxon>Anguilla</taxon>
    </lineage>
</organism>
<evidence type="ECO:0000256" key="1">
    <source>
        <dbReference type="SAM" id="Phobius"/>
    </source>
</evidence>
<dbReference type="AlphaFoldDB" id="A0A0E9VPQ2"/>
<evidence type="ECO:0000313" key="2">
    <source>
        <dbReference type="EMBL" id="JAH80052.1"/>
    </source>
</evidence>
<reference evidence="2" key="2">
    <citation type="journal article" date="2015" name="Fish Shellfish Immunol.">
        <title>Early steps in the European eel (Anguilla anguilla)-Vibrio vulnificus interaction in the gills: Role of the RtxA13 toxin.</title>
        <authorList>
            <person name="Callol A."/>
            <person name="Pajuelo D."/>
            <person name="Ebbesson L."/>
            <person name="Teles M."/>
            <person name="MacKenzie S."/>
            <person name="Amaro C."/>
        </authorList>
    </citation>
    <scope>NUCLEOTIDE SEQUENCE</scope>
</reference>
<keyword evidence="1" id="KW-0812">Transmembrane</keyword>
<reference evidence="2" key="1">
    <citation type="submission" date="2014-11" db="EMBL/GenBank/DDBJ databases">
        <authorList>
            <person name="Amaro Gonzalez C."/>
        </authorList>
    </citation>
    <scope>NUCLEOTIDE SEQUENCE</scope>
</reference>
<accession>A0A0E9VPQ2</accession>
<keyword evidence="1" id="KW-1133">Transmembrane helix</keyword>
<protein>
    <submittedName>
        <fullName evidence="2">Uncharacterized protein</fullName>
    </submittedName>
</protein>